<accession>A0A1I0E221</accession>
<dbReference type="GO" id="GO:0015074">
    <property type="term" value="P:DNA integration"/>
    <property type="evidence" value="ECO:0007669"/>
    <property type="project" value="UniProtKB-KW"/>
</dbReference>
<dbReference type="STRING" id="426128.SAMN05660297_02264"/>
<reference evidence="9 10" key="1">
    <citation type="submission" date="2016-10" db="EMBL/GenBank/DDBJ databases">
        <authorList>
            <person name="de Groot N.N."/>
        </authorList>
    </citation>
    <scope>NUCLEOTIDE SEQUENCE [LARGE SCALE GENOMIC DNA]</scope>
    <source>
        <strain evidence="9 10">DSM 18979</strain>
    </source>
</reference>
<sequence>MASIKQRKNSWLITVSNGYDNQGKKITKTKTVKKPVDMTDKKWEKELQKLALEFEREVEKGLSLDNNIKLADFVEKWLSEYAAHNLEERTLASYKAELNGKILPCLGHIKLSKLRPDQILSFLNNLLEDGCRLDGKPGPYSNRIIKYQHQILSSILQTAVYWQIIEDNPCRRVKVPKHNNAPQQVKHFDEEQTILLLEAIKDEDLKYQVVVNLALFGGLRKGELLGLQWPDLNLEEGTIRISRANSYLKELGTFTKAPKTKSSIRTISIPSNVVKLLREYKVWQNQEKLGLGDAWDEDWDKNKWILCQWNGKPMNYDSPNQWLTKFIKRYNDKIQENPKIKKEDKHKYLLPVLSLHKLRHTSATLLVSERVDIRTVANRLGHAQSSTTLNFYSHALRASDTRAASTLEGLLDKNKEVAEVKKA</sequence>
<dbReference type="GO" id="GO:0006310">
    <property type="term" value="P:DNA recombination"/>
    <property type="evidence" value="ECO:0007669"/>
    <property type="project" value="UniProtKB-KW"/>
</dbReference>
<dbReference type="InterPro" id="IPR011010">
    <property type="entry name" value="DNA_brk_join_enz"/>
</dbReference>
<dbReference type="PROSITE" id="PS51898">
    <property type="entry name" value="TYR_RECOMBINASE"/>
    <property type="match status" value="1"/>
</dbReference>
<dbReference type="Pfam" id="PF14659">
    <property type="entry name" value="Phage_int_SAM_3"/>
    <property type="match status" value="1"/>
</dbReference>
<dbReference type="GO" id="GO:0003677">
    <property type="term" value="F:DNA binding"/>
    <property type="evidence" value="ECO:0007669"/>
    <property type="project" value="UniProtKB-UniRule"/>
</dbReference>
<gene>
    <name evidence="9" type="ORF">SAMN05660297_02264</name>
</gene>
<dbReference type="AlphaFoldDB" id="A0A1I0E221"/>
<proteinExistence type="inferred from homology"/>
<dbReference type="EMBL" id="FOHU01000009">
    <property type="protein sequence ID" value="SET38763.1"/>
    <property type="molecule type" value="Genomic_DNA"/>
</dbReference>
<dbReference type="CDD" id="cd01189">
    <property type="entry name" value="INT_ICEBs1_C_like"/>
    <property type="match status" value="1"/>
</dbReference>
<dbReference type="InterPro" id="IPR013762">
    <property type="entry name" value="Integrase-like_cat_sf"/>
</dbReference>
<dbReference type="InterPro" id="IPR050090">
    <property type="entry name" value="Tyrosine_recombinase_XerCD"/>
</dbReference>
<dbReference type="OrthoDB" id="9785687at2"/>
<dbReference type="InterPro" id="IPR044068">
    <property type="entry name" value="CB"/>
</dbReference>
<evidence type="ECO:0000313" key="9">
    <source>
        <dbReference type="EMBL" id="SET38763.1"/>
    </source>
</evidence>
<dbReference type="PANTHER" id="PTHR30349">
    <property type="entry name" value="PHAGE INTEGRASE-RELATED"/>
    <property type="match status" value="1"/>
</dbReference>
<dbReference type="InterPro" id="IPR002104">
    <property type="entry name" value="Integrase_catalytic"/>
</dbReference>
<evidence type="ECO:0000256" key="4">
    <source>
        <dbReference type="ARBA" id="ARBA00023125"/>
    </source>
</evidence>
<keyword evidence="4 6" id="KW-0238">DNA-binding</keyword>
<dbReference type="PROSITE" id="PS51900">
    <property type="entry name" value="CB"/>
    <property type="match status" value="1"/>
</dbReference>
<dbReference type="Pfam" id="PF00589">
    <property type="entry name" value="Phage_integrase"/>
    <property type="match status" value="1"/>
</dbReference>
<evidence type="ECO:0000259" key="8">
    <source>
        <dbReference type="PROSITE" id="PS51900"/>
    </source>
</evidence>
<dbReference type="SUPFAM" id="SSF56349">
    <property type="entry name" value="DNA breaking-rejoining enzymes"/>
    <property type="match status" value="1"/>
</dbReference>
<dbReference type="Proteomes" id="UP000199568">
    <property type="component" value="Unassembled WGS sequence"/>
</dbReference>
<feature type="domain" description="Core-binding (CB)" evidence="8">
    <location>
        <begin position="68"/>
        <end position="160"/>
    </location>
</feature>
<name>A0A1I0E221_9FIRM</name>
<evidence type="ECO:0000256" key="3">
    <source>
        <dbReference type="ARBA" id="ARBA00022908"/>
    </source>
</evidence>
<keyword evidence="5" id="KW-0233">DNA recombination</keyword>
<feature type="domain" description="Tyr recombinase" evidence="7">
    <location>
        <begin position="183"/>
        <end position="406"/>
    </location>
</feature>
<evidence type="ECO:0000256" key="5">
    <source>
        <dbReference type="ARBA" id="ARBA00023172"/>
    </source>
</evidence>
<dbReference type="Gene3D" id="1.10.150.130">
    <property type="match status" value="1"/>
</dbReference>
<evidence type="ECO:0000313" key="10">
    <source>
        <dbReference type="Proteomes" id="UP000199568"/>
    </source>
</evidence>
<comment type="similarity">
    <text evidence="2">Belongs to the 'phage' integrase family.</text>
</comment>
<evidence type="ECO:0000256" key="2">
    <source>
        <dbReference type="ARBA" id="ARBA00008857"/>
    </source>
</evidence>
<dbReference type="RefSeq" id="WP_090443871.1">
    <property type="nucleotide sequence ID" value="NZ_FOHU01000009.1"/>
</dbReference>
<dbReference type="Gene3D" id="1.10.443.10">
    <property type="entry name" value="Intergrase catalytic core"/>
    <property type="match status" value="1"/>
</dbReference>
<organism evidence="9 10">
    <name type="scientific">Natronincola peptidivorans</name>
    <dbReference type="NCBI Taxonomy" id="426128"/>
    <lineage>
        <taxon>Bacteria</taxon>
        <taxon>Bacillati</taxon>
        <taxon>Bacillota</taxon>
        <taxon>Clostridia</taxon>
        <taxon>Peptostreptococcales</taxon>
        <taxon>Natronincolaceae</taxon>
        <taxon>Natronincola</taxon>
    </lineage>
</organism>
<keyword evidence="3" id="KW-0229">DNA integration</keyword>
<evidence type="ECO:0000259" key="7">
    <source>
        <dbReference type="PROSITE" id="PS51898"/>
    </source>
</evidence>
<evidence type="ECO:0000256" key="6">
    <source>
        <dbReference type="PROSITE-ProRule" id="PRU01248"/>
    </source>
</evidence>
<dbReference type="InterPro" id="IPR010998">
    <property type="entry name" value="Integrase_recombinase_N"/>
</dbReference>
<keyword evidence="10" id="KW-1185">Reference proteome</keyword>
<protein>
    <submittedName>
        <fullName evidence="9">Site-specific recombinase XerD</fullName>
    </submittedName>
</protein>
<dbReference type="InterPro" id="IPR004107">
    <property type="entry name" value="Integrase_SAM-like_N"/>
</dbReference>
<dbReference type="PANTHER" id="PTHR30349:SF64">
    <property type="entry name" value="PROPHAGE INTEGRASE INTD-RELATED"/>
    <property type="match status" value="1"/>
</dbReference>
<comment type="function">
    <text evidence="1">Site-specific tyrosine recombinase, which acts by catalyzing the cutting and rejoining of the recombining DNA molecules.</text>
</comment>
<evidence type="ECO:0000256" key="1">
    <source>
        <dbReference type="ARBA" id="ARBA00003283"/>
    </source>
</evidence>